<sequence length="545" mass="61978">MKKYYSVLLAIAPFTFLFAQPSVFNYESNLSEYDNLVYDVALNEDSPGSNGFSFVLENVSINTKYSDFSCGLFRGKFISYSARKIGALDRKDRHTNEPFTKLFCSDVTENWNIERPLLFSYLLNKNENLGGVAFSEDEKTLYFTKSIKEDTRKFQLFKATADEKRPGKWKDINGVHFNNRQYSIEDPFLSPDGTMLFFASNMPGSIGGYDIYQASVGKDGSLGEVKSVRGNINTIEDEKFPRTSADGKYLYFSSKGHENNGGFDLFMTRRTTQGYSSVVNLGNTVNTEKDEIAFFPAEENIGFITSNREGGLGGYDIYKVREFHPELLQKLNGQVIDAKTNEPLSEAYLHIIDADGVEIKQLKTDNDGKFNMPIKAFDVYTITCEKSCFNSETIRLETNNKKSVLQLQMKLEKEIIEVETVEMIVKTDKKYLKADNIQFDYNSAEITSEAQSILNTIYQTLIEQPEIRLELNAHTDSQGDFDYNLKLSQRRANSAMLYLLAKGIDQSRLNAFGKGESEPLIDCELCTESQHETNRRIEFLIIESN</sequence>
<comment type="caution">
    <text evidence="7">The sequence shown here is derived from an EMBL/GenBank/DDBJ whole genome shotgun (WGS) entry which is preliminary data.</text>
</comment>
<feature type="signal peptide" evidence="5">
    <location>
        <begin position="1"/>
        <end position="19"/>
    </location>
</feature>
<evidence type="ECO:0000256" key="5">
    <source>
        <dbReference type="SAM" id="SignalP"/>
    </source>
</evidence>
<dbReference type="Gene3D" id="2.60.40.1120">
    <property type="entry name" value="Carboxypeptidase-like, regulatory domain"/>
    <property type="match status" value="1"/>
</dbReference>
<feature type="chain" id="PRO_5018319625" evidence="5">
    <location>
        <begin position="20"/>
        <end position="545"/>
    </location>
</feature>
<name>A0A3L9Z7G4_9FLAO</name>
<evidence type="ECO:0000256" key="2">
    <source>
        <dbReference type="ARBA" id="ARBA00023136"/>
    </source>
</evidence>
<evidence type="ECO:0000256" key="4">
    <source>
        <dbReference type="PROSITE-ProRule" id="PRU00473"/>
    </source>
</evidence>
<proteinExistence type="predicted"/>
<dbReference type="PRINTS" id="PR01021">
    <property type="entry name" value="OMPADOMAIN"/>
</dbReference>
<keyword evidence="5" id="KW-0732">Signal</keyword>
<dbReference type="InterPro" id="IPR006665">
    <property type="entry name" value="OmpA-like"/>
</dbReference>
<evidence type="ECO:0000259" key="6">
    <source>
        <dbReference type="PROSITE" id="PS51123"/>
    </source>
</evidence>
<dbReference type="Pfam" id="PF07676">
    <property type="entry name" value="PD40"/>
    <property type="match status" value="2"/>
</dbReference>
<keyword evidence="2 4" id="KW-0472">Membrane</keyword>
<dbReference type="Gene3D" id="2.120.10.30">
    <property type="entry name" value="TolB, C-terminal domain"/>
    <property type="match status" value="1"/>
</dbReference>
<protein>
    <submittedName>
        <fullName evidence="7">WD40 repeat protein</fullName>
    </submittedName>
</protein>
<organism evidence="7 8">
    <name type="scientific">Ulvibacter antarcticus</name>
    <dbReference type="NCBI Taxonomy" id="442714"/>
    <lineage>
        <taxon>Bacteria</taxon>
        <taxon>Pseudomonadati</taxon>
        <taxon>Bacteroidota</taxon>
        <taxon>Flavobacteriia</taxon>
        <taxon>Flavobacteriales</taxon>
        <taxon>Flavobacteriaceae</taxon>
        <taxon>Ulvibacter</taxon>
    </lineage>
</organism>
<dbReference type="Proteomes" id="UP000271339">
    <property type="component" value="Unassembled WGS sequence"/>
</dbReference>
<dbReference type="InterPro" id="IPR050330">
    <property type="entry name" value="Bact_OuterMem_StrucFunc"/>
</dbReference>
<dbReference type="SUPFAM" id="SSF103088">
    <property type="entry name" value="OmpA-like"/>
    <property type="match status" value="1"/>
</dbReference>
<evidence type="ECO:0000313" key="8">
    <source>
        <dbReference type="Proteomes" id="UP000271339"/>
    </source>
</evidence>
<dbReference type="InterPro" id="IPR011042">
    <property type="entry name" value="6-blade_b-propeller_TolB-like"/>
</dbReference>
<comment type="subcellular location">
    <subcellularLocation>
        <location evidence="1">Cell outer membrane</location>
    </subcellularLocation>
</comment>
<dbReference type="SUPFAM" id="SSF82171">
    <property type="entry name" value="DPP6 N-terminal domain-like"/>
    <property type="match status" value="1"/>
</dbReference>
<keyword evidence="3" id="KW-0998">Cell outer membrane</keyword>
<feature type="domain" description="OmpA-like" evidence="6">
    <location>
        <begin position="426"/>
        <end position="545"/>
    </location>
</feature>
<dbReference type="PROSITE" id="PS51123">
    <property type="entry name" value="OMPA_2"/>
    <property type="match status" value="1"/>
</dbReference>
<evidence type="ECO:0000256" key="3">
    <source>
        <dbReference type="ARBA" id="ARBA00023237"/>
    </source>
</evidence>
<dbReference type="SUPFAM" id="SSF49464">
    <property type="entry name" value="Carboxypeptidase regulatory domain-like"/>
    <property type="match status" value="1"/>
</dbReference>
<dbReference type="Gene3D" id="3.30.1330.60">
    <property type="entry name" value="OmpA-like domain"/>
    <property type="match status" value="1"/>
</dbReference>
<dbReference type="Pfam" id="PF00691">
    <property type="entry name" value="OmpA"/>
    <property type="match status" value="1"/>
</dbReference>
<evidence type="ECO:0000313" key="7">
    <source>
        <dbReference type="EMBL" id="RMA66215.1"/>
    </source>
</evidence>
<dbReference type="InterPro" id="IPR011659">
    <property type="entry name" value="WD40"/>
</dbReference>
<dbReference type="AlphaFoldDB" id="A0A3L9Z7G4"/>
<dbReference type="GO" id="GO:0009279">
    <property type="term" value="C:cell outer membrane"/>
    <property type="evidence" value="ECO:0007669"/>
    <property type="project" value="UniProtKB-SubCell"/>
</dbReference>
<dbReference type="PANTHER" id="PTHR30329">
    <property type="entry name" value="STATOR ELEMENT OF FLAGELLAR MOTOR COMPLEX"/>
    <property type="match status" value="1"/>
</dbReference>
<dbReference type="InterPro" id="IPR006664">
    <property type="entry name" value="OMP_bac"/>
</dbReference>
<dbReference type="EMBL" id="REFC01000011">
    <property type="protein sequence ID" value="RMA66215.1"/>
    <property type="molecule type" value="Genomic_DNA"/>
</dbReference>
<evidence type="ECO:0000256" key="1">
    <source>
        <dbReference type="ARBA" id="ARBA00004442"/>
    </source>
</evidence>
<reference evidence="7 8" key="1">
    <citation type="submission" date="2018-10" db="EMBL/GenBank/DDBJ databases">
        <title>Genomic Encyclopedia of Archaeal and Bacterial Type Strains, Phase II (KMG-II): from individual species to whole genera.</title>
        <authorList>
            <person name="Goeker M."/>
        </authorList>
    </citation>
    <scope>NUCLEOTIDE SEQUENCE [LARGE SCALE GENOMIC DNA]</scope>
    <source>
        <strain evidence="7 8">DSM 23424</strain>
    </source>
</reference>
<dbReference type="PANTHER" id="PTHR30329:SF21">
    <property type="entry name" value="LIPOPROTEIN YIAD-RELATED"/>
    <property type="match status" value="1"/>
</dbReference>
<gene>
    <name evidence="7" type="ORF">BXY75_0634</name>
</gene>
<keyword evidence="8" id="KW-1185">Reference proteome</keyword>
<accession>A0A3L9Z7G4</accession>
<dbReference type="InterPro" id="IPR008969">
    <property type="entry name" value="CarboxyPept-like_regulatory"/>
</dbReference>
<dbReference type="InterPro" id="IPR036737">
    <property type="entry name" value="OmpA-like_sf"/>
</dbReference>
<dbReference type="CDD" id="cd07185">
    <property type="entry name" value="OmpA_C-like"/>
    <property type="match status" value="1"/>
</dbReference>